<comment type="caution">
    <text evidence="2">The sequence shown here is derived from an EMBL/GenBank/DDBJ whole genome shotgun (WGS) entry which is preliminary data.</text>
</comment>
<dbReference type="Pfam" id="PF15919">
    <property type="entry name" value="HicB_lk_antitox"/>
    <property type="match status" value="1"/>
</dbReference>
<evidence type="ECO:0000259" key="1">
    <source>
        <dbReference type="Pfam" id="PF15919"/>
    </source>
</evidence>
<proteinExistence type="predicted"/>
<dbReference type="InterPro" id="IPR051404">
    <property type="entry name" value="TA_system_antitoxin"/>
</dbReference>
<gene>
    <name evidence="2" type="ORF">GCM10009111_21460</name>
</gene>
<feature type="domain" description="HicB-like antitoxin of toxin-antitoxin system" evidence="1">
    <location>
        <begin position="3"/>
        <end position="139"/>
    </location>
</feature>
<organism evidence="2 3">
    <name type="scientific">Colwellia asteriadis</name>
    <dbReference type="NCBI Taxonomy" id="517723"/>
    <lineage>
        <taxon>Bacteria</taxon>
        <taxon>Pseudomonadati</taxon>
        <taxon>Pseudomonadota</taxon>
        <taxon>Gammaproteobacteria</taxon>
        <taxon>Alteromonadales</taxon>
        <taxon>Colwelliaceae</taxon>
        <taxon>Colwellia</taxon>
    </lineage>
</organism>
<dbReference type="PANTHER" id="PTHR34504:SF2">
    <property type="entry name" value="UPF0150 PROTEIN SSL0259"/>
    <property type="match status" value="1"/>
</dbReference>
<evidence type="ECO:0000313" key="2">
    <source>
        <dbReference type="EMBL" id="GAA0818586.1"/>
    </source>
</evidence>
<name>A0ABP3WHC8_9GAMM</name>
<dbReference type="RefSeq" id="WP_343817426.1">
    <property type="nucleotide sequence ID" value="NZ_BAAAFA010000007.1"/>
</dbReference>
<sequence length="146" mass="16217">MKYPLLIEKKNQAFGYQVSVPDLPGCQANADSIDQAFENINAVIKSHLTILSEYSEPIPNGTSIEKQRALWLANRTQAQLITDNSTEVIWGLTELDITPYLGKSHKINVTLPELLITQIDKKVSKSPDYKTRSGFIASACIALLNK</sequence>
<dbReference type="Proteomes" id="UP001500021">
    <property type="component" value="Unassembled WGS sequence"/>
</dbReference>
<dbReference type="PANTHER" id="PTHR34504">
    <property type="entry name" value="ANTITOXIN HICB"/>
    <property type="match status" value="1"/>
</dbReference>
<dbReference type="SUPFAM" id="SSF143100">
    <property type="entry name" value="TTHA1013/TTHA0281-like"/>
    <property type="match status" value="1"/>
</dbReference>
<evidence type="ECO:0000313" key="3">
    <source>
        <dbReference type="Proteomes" id="UP001500021"/>
    </source>
</evidence>
<protein>
    <submittedName>
        <fullName evidence="2">Type II toxin-antitoxin system HicB family antitoxin</fullName>
    </submittedName>
</protein>
<keyword evidence="3" id="KW-1185">Reference proteome</keyword>
<dbReference type="InterPro" id="IPR035069">
    <property type="entry name" value="TTHA1013/TTHA0281-like"/>
</dbReference>
<dbReference type="InterPro" id="IPR031807">
    <property type="entry name" value="HicB-like"/>
</dbReference>
<dbReference type="CDD" id="cd22231">
    <property type="entry name" value="RHH_NikR_HicB-like"/>
    <property type="match status" value="1"/>
</dbReference>
<reference evidence="3" key="1">
    <citation type="journal article" date="2019" name="Int. J. Syst. Evol. Microbiol.">
        <title>The Global Catalogue of Microorganisms (GCM) 10K type strain sequencing project: providing services to taxonomists for standard genome sequencing and annotation.</title>
        <authorList>
            <consortium name="The Broad Institute Genomics Platform"/>
            <consortium name="The Broad Institute Genome Sequencing Center for Infectious Disease"/>
            <person name="Wu L."/>
            <person name="Ma J."/>
        </authorList>
    </citation>
    <scope>NUCLEOTIDE SEQUENCE [LARGE SCALE GENOMIC DNA]</scope>
    <source>
        <strain evidence="3">JCM 15608</strain>
    </source>
</reference>
<accession>A0ABP3WHC8</accession>
<dbReference type="EMBL" id="BAAAFA010000007">
    <property type="protein sequence ID" value="GAA0818586.1"/>
    <property type="molecule type" value="Genomic_DNA"/>
</dbReference>
<dbReference type="Gene3D" id="3.30.160.250">
    <property type="match status" value="1"/>
</dbReference>